<sequence length="400" mass="45758">MNNIELFHEKRNCCGCGACCSICPKNAIKMTEDQDGFIYPQIDRNKCVQCGLCKTVCNYQKTHEAFKPIAGYVATNTNHDQLMKSSSGGAFSAFATEILQNGGVVYGAAYEIKNGNYVLQHIRINTIEELPKLQGSKYVQSTIFDALPCIKKDLESGKKVLFSGTPCQVDSLNGYLKKEYDNLYTVDIICHGVPSQKLLNDYIHTLSDSVETFEFRDKKKGWKDYYISYCAKSKNRNIHCRLSSFYEYFLQGKLDRENCYSCKYASEIRYSDITIGDYWGIEQVHPELFREKKWRDRIYDGISSILVNTDKGMELVKETDSLELISSDYARIAANNGQLREPSHYSEDREKILRLYHTDGYDAVDEEFKKRLGRKRVVLTLKASIPIGLKKKLKELVGKS</sequence>
<dbReference type="Pfam" id="PF04432">
    <property type="entry name" value="FrhB_FdhB_C"/>
    <property type="match status" value="1"/>
</dbReference>
<organism evidence="2 3">
    <name type="scientific">Coprococcus ammoniilyticus</name>
    <dbReference type="NCBI Taxonomy" id="2981785"/>
    <lineage>
        <taxon>Bacteria</taxon>
        <taxon>Bacillati</taxon>
        <taxon>Bacillota</taxon>
        <taxon>Clostridia</taxon>
        <taxon>Lachnospirales</taxon>
        <taxon>Lachnospiraceae</taxon>
        <taxon>Coprococcus</taxon>
    </lineage>
</organism>
<dbReference type="Proteomes" id="UP001482186">
    <property type="component" value="Unassembled WGS sequence"/>
</dbReference>
<dbReference type="PROSITE" id="PS51379">
    <property type="entry name" value="4FE4S_FER_2"/>
    <property type="match status" value="2"/>
</dbReference>
<evidence type="ECO:0000313" key="3">
    <source>
        <dbReference type="Proteomes" id="UP001482186"/>
    </source>
</evidence>
<dbReference type="PANTHER" id="PTHR43193">
    <property type="match status" value="1"/>
</dbReference>
<proteinExistence type="predicted"/>
<reference evidence="2 3" key="1">
    <citation type="submission" date="2024-04" db="EMBL/GenBank/DDBJ databases">
        <title>Human intestinal bacterial collection.</title>
        <authorList>
            <person name="Pauvert C."/>
            <person name="Hitch T.C.A."/>
            <person name="Clavel T."/>
        </authorList>
    </citation>
    <scope>NUCLEOTIDE SEQUENCE [LARGE SCALE GENOMIC DNA]</scope>
    <source>
        <strain evidence="2 3">CLA-AA-H141</strain>
    </source>
</reference>
<dbReference type="SUPFAM" id="SSF54862">
    <property type="entry name" value="4Fe-4S ferredoxins"/>
    <property type="match status" value="1"/>
</dbReference>
<dbReference type="InterPro" id="IPR017896">
    <property type="entry name" value="4Fe4S_Fe-S-bd"/>
</dbReference>
<dbReference type="PANTHER" id="PTHR43193:SF2">
    <property type="entry name" value="POLYFERREDOXIN PROTEIN FWDF"/>
    <property type="match status" value="1"/>
</dbReference>
<dbReference type="InterPro" id="IPR007525">
    <property type="entry name" value="FrhB_FdhB_C"/>
</dbReference>
<dbReference type="Gene3D" id="3.30.70.20">
    <property type="match status" value="1"/>
</dbReference>
<evidence type="ECO:0000313" key="2">
    <source>
        <dbReference type="EMBL" id="MEQ2454199.1"/>
    </source>
</evidence>
<name>A0ABV1EI00_9FIRM</name>
<evidence type="ECO:0000259" key="1">
    <source>
        <dbReference type="PROSITE" id="PS51379"/>
    </source>
</evidence>
<dbReference type="EMBL" id="JBBNFM010000005">
    <property type="protein sequence ID" value="MEQ2454199.1"/>
    <property type="molecule type" value="Genomic_DNA"/>
</dbReference>
<comment type="caution">
    <text evidence="2">The sequence shown here is derived from an EMBL/GenBank/DDBJ whole genome shotgun (WGS) entry which is preliminary data.</text>
</comment>
<keyword evidence="3" id="KW-1185">Reference proteome</keyword>
<gene>
    <name evidence="2" type="ORF">AAAT04_09130</name>
</gene>
<feature type="domain" description="4Fe-4S ferredoxin-type" evidence="1">
    <location>
        <begin position="38"/>
        <end position="67"/>
    </location>
</feature>
<dbReference type="RefSeq" id="WP_349116027.1">
    <property type="nucleotide sequence ID" value="NZ_JBBNFM010000005.1"/>
</dbReference>
<feature type="domain" description="4Fe-4S ferredoxin-type" evidence="1">
    <location>
        <begin position="4"/>
        <end position="33"/>
    </location>
</feature>
<dbReference type="Pfam" id="PF12838">
    <property type="entry name" value="Fer4_7"/>
    <property type="match status" value="1"/>
</dbReference>
<accession>A0ABV1EI00</accession>
<protein>
    <submittedName>
        <fullName evidence="2">Coenzyme F420 hydrogenase/dehydrogenase, beta subunit C-terminal domain</fullName>
    </submittedName>
</protein>
<dbReference type="InterPro" id="IPR052977">
    <property type="entry name" value="Polyferredoxin-like_ET"/>
</dbReference>